<evidence type="ECO:0000313" key="3">
    <source>
        <dbReference type="EMBL" id="XBW08307.1"/>
    </source>
</evidence>
<dbReference type="GO" id="GO:0015668">
    <property type="term" value="F:type III site-specific deoxyribonuclease activity"/>
    <property type="evidence" value="ECO:0007669"/>
    <property type="project" value="InterPro"/>
</dbReference>
<dbReference type="KEGG" id="sapp:SAC06_01755"/>
<gene>
    <name evidence="3" type="ORF">SAC06_01755</name>
</gene>
<reference evidence="3" key="1">
    <citation type="submission" date="2023-11" db="EMBL/GenBank/DDBJ databases">
        <title>Scrofimicrobium hongkongense sp. nov., isolated from a patient with peritonitis.</title>
        <authorList>
            <person name="Lao H.Y."/>
            <person name="Wong A.Y.P."/>
            <person name="Ng T.L."/>
            <person name="Wong R.Y.L."/>
            <person name="Yau M.C.Y."/>
            <person name="Lam J.Y.W."/>
            <person name="Siu G.K.H."/>
        </authorList>
    </citation>
    <scope>NUCLEOTIDE SEQUENCE</scope>
    <source>
        <strain evidence="3">R131</strain>
    </source>
</reference>
<feature type="domain" description="Helicase/UvrB N-terminal" evidence="1">
    <location>
        <begin position="112"/>
        <end position="277"/>
    </location>
</feature>
<keyword evidence="3" id="KW-0347">Helicase</keyword>
<sequence>MKTSAASGSGFQFDASQPYQLDAISSVVDLFDGQPRDVDKLLSTLHGRVDVEIDEQIELSGVAAHALREAEIASEVGAVGNSLVLDREVVLANLQRVQDRNGLEVASSLAGDAFDFDIEMETGTGKTYVYLRTIFDLAVRYNFTKFVILVPSVAIREGVSTSIRLMREHFESLYRPQGITFDDSIYRGKNAEEVQSFATSPNVQILIMTIDSIRGNANTRIIHQTRDKLNGLRPIDYLKATRPVVIMDEPQNMESRLSQSAVGELDPVFTLRYSATHKKQRNVVYRLDPVDAHDLGLVKQIVVAEVAQQGADATPYIRLVEVRREPSWSARLELTCRRADGSLERRIVSVKQHQELSDERITNNPIYEGWRINEMSIDPVYVDLTLHGFLYEGESIGASAGAIYKEMIRETVREHLRKEAMLRARGIKVLSLFFVDKVASYLGDGMNNEDANGDFAQWFDEVFVEERAKSARYQELLPQEPRELRRAYFSQIRRGKTVKFQDSSGTTKADDGAYELIMQQKERLLDETEPVRFIFSHSALREGWDNPNVFQICTLREMGAETERRQTIGRGLRLPVAKTQEGFVRVADRGVATLTVVANEAYTKFADALQREYKEAGVDIGRVRRAEFSKIPLQDENGALTDDLFGYQRSVQVWEHLKDKGFIDKDGTVTPKFQPNQLGFYLDLPEDLAWAEPTIVELVERANIGKYVKSVSKRQARVLNKRLYSTPEFEEFWEAISQKTTYRVRVERNELIENVIRAIREAPKIEALRIQVTRAGVKVLRGGAKGEELSSRSAELRGSYDLPDIITELQEATSLTRRTIVDILVGSERLGEFIGNPNDFIAMVKRALQSELAKIVVEGIQYERIAGSVYELRELQRDGEEEKERFLDQMYKVQHTQKTDFDYVVFDSDVERQFAELLDSREDIKLFMKLPAKFKIDTPVGPYNPDWAIIKQEDGEDRIYMIRETKSTLDDSKLRPTELAKIKSAKRHFEAIGIDDYARAVPGVWML</sequence>
<dbReference type="Gene3D" id="3.40.50.300">
    <property type="entry name" value="P-loop containing nucleotide triphosphate hydrolases"/>
    <property type="match status" value="2"/>
</dbReference>
<dbReference type="GO" id="GO:0005524">
    <property type="term" value="F:ATP binding"/>
    <property type="evidence" value="ECO:0007669"/>
    <property type="project" value="InterPro"/>
</dbReference>
<keyword evidence="3" id="KW-0067">ATP-binding</keyword>
<dbReference type="RefSeq" id="WP_350258506.1">
    <property type="nucleotide sequence ID" value="NZ_CP138335.1"/>
</dbReference>
<keyword evidence="3" id="KW-0547">Nucleotide-binding</keyword>
<feature type="domain" description="Type III restriction enzyme C-terminal endonuclease" evidence="2">
    <location>
        <begin position="898"/>
        <end position="993"/>
    </location>
</feature>
<keyword evidence="3" id="KW-0378">Hydrolase</keyword>
<organism evidence="3">
    <name type="scientific">Scrofimicrobium appendicitidis</name>
    <dbReference type="NCBI Taxonomy" id="3079930"/>
    <lineage>
        <taxon>Bacteria</taxon>
        <taxon>Bacillati</taxon>
        <taxon>Actinomycetota</taxon>
        <taxon>Actinomycetes</taxon>
        <taxon>Actinomycetales</taxon>
        <taxon>Actinomycetaceae</taxon>
        <taxon>Scrofimicrobium</taxon>
    </lineage>
</organism>
<dbReference type="InterPro" id="IPR006935">
    <property type="entry name" value="Helicase/UvrB_N"/>
</dbReference>
<dbReference type="Pfam" id="PF19778">
    <property type="entry name" value="RE_endonuc"/>
    <property type="match status" value="1"/>
</dbReference>
<dbReference type="InterPro" id="IPR045572">
    <property type="entry name" value="RE_endonuc_C"/>
</dbReference>
<protein>
    <submittedName>
        <fullName evidence="3">DEAD/DEAH box helicase family protein</fullName>
    </submittedName>
</protein>
<dbReference type="Pfam" id="PF04851">
    <property type="entry name" value="ResIII"/>
    <property type="match status" value="1"/>
</dbReference>
<dbReference type="GO" id="GO:0003677">
    <property type="term" value="F:DNA binding"/>
    <property type="evidence" value="ECO:0007669"/>
    <property type="project" value="InterPro"/>
</dbReference>
<name>A0AAU7VAE7_9ACTO</name>
<dbReference type="InterPro" id="IPR027417">
    <property type="entry name" value="P-loop_NTPase"/>
</dbReference>
<proteinExistence type="predicted"/>
<accession>A0AAU7VAE7</accession>
<evidence type="ECO:0000259" key="1">
    <source>
        <dbReference type="Pfam" id="PF04851"/>
    </source>
</evidence>
<evidence type="ECO:0000259" key="2">
    <source>
        <dbReference type="Pfam" id="PF19778"/>
    </source>
</evidence>
<dbReference type="AlphaFoldDB" id="A0AAU7VAE7"/>
<dbReference type="GO" id="GO:0004386">
    <property type="term" value="F:helicase activity"/>
    <property type="evidence" value="ECO:0007669"/>
    <property type="project" value="UniProtKB-KW"/>
</dbReference>
<dbReference type="SUPFAM" id="SSF52540">
    <property type="entry name" value="P-loop containing nucleoside triphosphate hydrolases"/>
    <property type="match status" value="2"/>
</dbReference>
<dbReference type="EMBL" id="CP138335">
    <property type="protein sequence ID" value="XBW08307.1"/>
    <property type="molecule type" value="Genomic_DNA"/>
</dbReference>